<keyword evidence="7" id="KW-0472">Membrane</keyword>
<dbReference type="GO" id="GO:0055085">
    <property type="term" value="P:transmembrane transport"/>
    <property type="evidence" value="ECO:0007669"/>
    <property type="project" value="UniProtKB-ARBA"/>
</dbReference>
<dbReference type="NCBIfam" id="NF007739">
    <property type="entry name" value="PRK10419.1"/>
    <property type="match status" value="2"/>
</dbReference>
<comment type="caution">
    <text evidence="11">The sequence shown here is derived from an EMBL/GenBank/DDBJ whole genome shotgun (WGS) entry which is preliminary data.</text>
</comment>
<sequence>MSSDVLLEVSGLTTLLGDAARPVRVVDGIDLTIRRGETFVLLGESGCGKSMTALSLMRLLPPSGRVTAGAVHLAGTDLLRLTEAEMRGVRGGRMAMIFQEPQTSLNPVMSVGDQIAEAVRVHEGGSRDRTPARVVELMRAVGIPDPARRVEEYPHQLSGGMKQRIMIAMALAGDPQLLIADEPTTALDVTIQAQVLRLLKDLQAKTGMAVLLITHDLGVVAETADRLAVMYAGQILETATTEAFFAAPAHPYSRRLMESLPGAAKRSARLAVIPGRVPHLDQAFVGCRFAERCDAVMPRCRDQAPVWRDLETGQGVRCHLWDEDDGQPEGLTHGIRDPVVVPPSVPEAPTDPGAALSPMLQVRDLEVHFPIHDGVFRRVVGQVRAVDGLTFDLTPGRTLALVGESGCGKTTAGKGILQLTTPTGGSIRYRGEELTGLGHRRMRPFRKDLQIIFQDPYAAMNPRMLVGDLIGEGLQALGIERSRAGRMRRVVELLDLVGMDADAVERYPHEFSGGQRQRICIARALAVEPKLIVCDEPTSALDVSVQAQILNLLKDLQDRLGLAYLFITHDISVVAYLAHEVAVMYLGRVVERGRVDEVLDDPRHPYTRALLSAVPVIDPEKRRTVIRLEGDMPSPSNPPSGCYFHPRCPEAVAACAQSYPQETRLSETRLVHCLRV</sequence>
<evidence type="ECO:0000256" key="8">
    <source>
        <dbReference type="ARBA" id="ARBA00038852"/>
    </source>
</evidence>
<gene>
    <name evidence="11" type="ORF">BDD21_2489</name>
</gene>
<reference evidence="11 12" key="1">
    <citation type="submission" date="2018-10" db="EMBL/GenBank/DDBJ databases">
        <title>Genomic Encyclopedia of Archaeal and Bacterial Type Strains, Phase II (KMG-II): from individual species to whole genera.</title>
        <authorList>
            <person name="Goeker M."/>
        </authorList>
    </citation>
    <scope>NUCLEOTIDE SEQUENCE [LARGE SCALE GENOMIC DNA]</scope>
    <source>
        <strain evidence="11 12">DSM 235</strain>
    </source>
</reference>
<evidence type="ECO:0000256" key="3">
    <source>
        <dbReference type="ARBA" id="ARBA00022448"/>
    </source>
</evidence>
<dbReference type="CDD" id="cd03257">
    <property type="entry name" value="ABC_NikE_OppD_transporters"/>
    <property type="match status" value="2"/>
</dbReference>
<dbReference type="RefSeq" id="WP_120799893.1">
    <property type="nucleotide sequence ID" value="NZ_RBXL01000001.1"/>
</dbReference>
<evidence type="ECO:0000256" key="5">
    <source>
        <dbReference type="ARBA" id="ARBA00022741"/>
    </source>
</evidence>
<dbReference type="Gene3D" id="3.40.50.300">
    <property type="entry name" value="P-loop containing nucleotide triphosphate hydrolases"/>
    <property type="match status" value="2"/>
</dbReference>
<name>A0A495V6Q2_9GAMM</name>
<dbReference type="GO" id="GO:0005886">
    <property type="term" value="C:plasma membrane"/>
    <property type="evidence" value="ECO:0007669"/>
    <property type="project" value="UniProtKB-SubCell"/>
</dbReference>
<evidence type="ECO:0000259" key="10">
    <source>
        <dbReference type="PROSITE" id="PS50893"/>
    </source>
</evidence>
<dbReference type="SMART" id="SM00382">
    <property type="entry name" value="AAA"/>
    <property type="match status" value="2"/>
</dbReference>
<dbReference type="Proteomes" id="UP000274556">
    <property type="component" value="Unassembled WGS sequence"/>
</dbReference>
<evidence type="ECO:0000313" key="12">
    <source>
        <dbReference type="Proteomes" id="UP000274556"/>
    </source>
</evidence>
<evidence type="ECO:0000256" key="2">
    <source>
        <dbReference type="ARBA" id="ARBA00005417"/>
    </source>
</evidence>
<evidence type="ECO:0000256" key="9">
    <source>
        <dbReference type="ARBA" id="ARBA00047356"/>
    </source>
</evidence>
<dbReference type="PROSITE" id="PS50893">
    <property type="entry name" value="ABC_TRANSPORTER_2"/>
    <property type="match status" value="2"/>
</dbReference>
<keyword evidence="5" id="KW-0547">Nucleotide-binding</keyword>
<comment type="similarity">
    <text evidence="2">Belongs to the ABC transporter superfamily.</text>
</comment>
<dbReference type="GO" id="GO:0016887">
    <property type="term" value="F:ATP hydrolysis activity"/>
    <property type="evidence" value="ECO:0007669"/>
    <property type="project" value="InterPro"/>
</dbReference>
<keyword evidence="6 11" id="KW-0067">ATP-binding</keyword>
<dbReference type="GO" id="GO:0015833">
    <property type="term" value="P:peptide transport"/>
    <property type="evidence" value="ECO:0007669"/>
    <property type="project" value="InterPro"/>
</dbReference>
<dbReference type="InterPro" id="IPR003593">
    <property type="entry name" value="AAA+_ATPase"/>
</dbReference>
<dbReference type="InterPro" id="IPR027417">
    <property type="entry name" value="P-loop_NTPase"/>
</dbReference>
<dbReference type="InterPro" id="IPR003439">
    <property type="entry name" value="ABC_transporter-like_ATP-bd"/>
</dbReference>
<dbReference type="EMBL" id="RBXL01000001">
    <property type="protein sequence ID" value="RKT45072.1"/>
    <property type="molecule type" value="Genomic_DNA"/>
</dbReference>
<proteinExistence type="inferred from homology"/>
<dbReference type="NCBIfam" id="TIGR01727">
    <property type="entry name" value="oligo_HPY"/>
    <property type="match status" value="2"/>
</dbReference>
<protein>
    <recommendedName>
        <fullName evidence="8">ABC-type dipeptide transporter</fullName>
        <ecNumber evidence="8">7.4.2.9</ecNumber>
    </recommendedName>
</protein>
<keyword evidence="12" id="KW-1185">Reference proteome</keyword>
<dbReference type="Pfam" id="PF08352">
    <property type="entry name" value="oligo_HPY"/>
    <property type="match status" value="2"/>
</dbReference>
<comment type="subcellular location">
    <subcellularLocation>
        <location evidence="1">Cell inner membrane</location>
        <topology evidence="1">Peripheral membrane protein</topology>
    </subcellularLocation>
</comment>
<dbReference type="NCBIfam" id="NF008453">
    <property type="entry name" value="PRK11308.1"/>
    <property type="match status" value="2"/>
</dbReference>
<evidence type="ECO:0000313" key="11">
    <source>
        <dbReference type="EMBL" id="RKT45072.1"/>
    </source>
</evidence>
<dbReference type="PANTHER" id="PTHR43297">
    <property type="entry name" value="OLIGOPEPTIDE TRANSPORT ATP-BINDING PROTEIN APPD"/>
    <property type="match status" value="1"/>
</dbReference>
<keyword evidence="3" id="KW-0813">Transport</keyword>
<dbReference type="SUPFAM" id="SSF52540">
    <property type="entry name" value="P-loop containing nucleoside triphosphate hydrolases"/>
    <property type="match status" value="2"/>
</dbReference>
<evidence type="ECO:0000256" key="1">
    <source>
        <dbReference type="ARBA" id="ARBA00004417"/>
    </source>
</evidence>
<feature type="domain" description="ABC transporter" evidence="10">
    <location>
        <begin position="362"/>
        <end position="611"/>
    </location>
</feature>
<evidence type="ECO:0000256" key="7">
    <source>
        <dbReference type="ARBA" id="ARBA00023136"/>
    </source>
</evidence>
<accession>A0A495V6Q2</accession>
<evidence type="ECO:0000256" key="4">
    <source>
        <dbReference type="ARBA" id="ARBA00022475"/>
    </source>
</evidence>
<dbReference type="InterPro" id="IPR013563">
    <property type="entry name" value="Oligopep_ABC_C"/>
</dbReference>
<dbReference type="PANTHER" id="PTHR43297:SF2">
    <property type="entry name" value="DIPEPTIDE TRANSPORT ATP-BINDING PROTEIN DPPD"/>
    <property type="match status" value="1"/>
</dbReference>
<dbReference type="Pfam" id="PF00005">
    <property type="entry name" value="ABC_tran"/>
    <property type="match status" value="2"/>
</dbReference>
<dbReference type="PROSITE" id="PS00211">
    <property type="entry name" value="ABC_TRANSPORTER_1"/>
    <property type="match status" value="2"/>
</dbReference>
<dbReference type="FunFam" id="3.40.50.300:FF:000016">
    <property type="entry name" value="Oligopeptide ABC transporter ATP-binding component"/>
    <property type="match status" value="2"/>
</dbReference>
<feature type="domain" description="ABC transporter" evidence="10">
    <location>
        <begin position="7"/>
        <end position="257"/>
    </location>
</feature>
<dbReference type="InterPro" id="IPR017871">
    <property type="entry name" value="ABC_transporter-like_CS"/>
</dbReference>
<dbReference type="AlphaFoldDB" id="A0A495V6Q2"/>
<dbReference type="OrthoDB" id="9784450at2"/>
<keyword evidence="4" id="KW-1003">Cell membrane</keyword>
<organism evidence="11 12">
    <name type="scientific">Thiocapsa rosea</name>
    <dbReference type="NCBI Taxonomy" id="69360"/>
    <lineage>
        <taxon>Bacteria</taxon>
        <taxon>Pseudomonadati</taxon>
        <taxon>Pseudomonadota</taxon>
        <taxon>Gammaproteobacteria</taxon>
        <taxon>Chromatiales</taxon>
        <taxon>Chromatiaceae</taxon>
        <taxon>Thiocapsa</taxon>
    </lineage>
</organism>
<comment type="catalytic activity">
    <reaction evidence="9">
        <text>a dipeptide(out) + ATP + H2O = a dipeptide(in) + ADP + phosphate + H(+)</text>
        <dbReference type="Rhea" id="RHEA:23120"/>
        <dbReference type="ChEBI" id="CHEBI:15377"/>
        <dbReference type="ChEBI" id="CHEBI:15378"/>
        <dbReference type="ChEBI" id="CHEBI:30616"/>
        <dbReference type="ChEBI" id="CHEBI:43474"/>
        <dbReference type="ChEBI" id="CHEBI:90799"/>
        <dbReference type="ChEBI" id="CHEBI:456216"/>
        <dbReference type="EC" id="7.4.2.9"/>
    </reaction>
</comment>
<evidence type="ECO:0000256" key="6">
    <source>
        <dbReference type="ARBA" id="ARBA00022840"/>
    </source>
</evidence>
<dbReference type="InterPro" id="IPR050388">
    <property type="entry name" value="ABC_Ni/Peptide_Import"/>
</dbReference>
<dbReference type="EC" id="7.4.2.9" evidence="8"/>
<dbReference type="GO" id="GO:0005524">
    <property type="term" value="F:ATP binding"/>
    <property type="evidence" value="ECO:0007669"/>
    <property type="project" value="UniProtKB-KW"/>
</dbReference>